<dbReference type="Proteomes" id="UP000265750">
    <property type="component" value="Unassembled WGS sequence"/>
</dbReference>
<accession>A0A3A1WRW3</accession>
<dbReference type="OrthoDB" id="7874861at2"/>
<organism evidence="1 2">
    <name type="scientific">Aureimonas flava</name>
    <dbReference type="NCBI Taxonomy" id="2320271"/>
    <lineage>
        <taxon>Bacteria</taxon>
        <taxon>Pseudomonadati</taxon>
        <taxon>Pseudomonadota</taxon>
        <taxon>Alphaproteobacteria</taxon>
        <taxon>Hyphomicrobiales</taxon>
        <taxon>Aurantimonadaceae</taxon>
        <taxon>Aureimonas</taxon>
    </lineage>
</organism>
<dbReference type="AlphaFoldDB" id="A0A3A1WRW3"/>
<dbReference type="EMBL" id="QYRN01000001">
    <property type="protein sequence ID" value="RIY03813.1"/>
    <property type="molecule type" value="Genomic_DNA"/>
</dbReference>
<reference evidence="2" key="1">
    <citation type="submission" date="2018-09" db="EMBL/GenBank/DDBJ databases">
        <authorList>
            <person name="Tuo L."/>
        </authorList>
    </citation>
    <scope>NUCLEOTIDE SEQUENCE [LARGE SCALE GENOMIC DNA]</scope>
    <source>
        <strain evidence="2">M2BS4Y-1</strain>
    </source>
</reference>
<name>A0A3A1WRW3_9HYPH</name>
<proteinExistence type="predicted"/>
<comment type="caution">
    <text evidence="1">The sequence shown here is derived from an EMBL/GenBank/DDBJ whole genome shotgun (WGS) entry which is preliminary data.</text>
</comment>
<keyword evidence="2" id="KW-1185">Reference proteome</keyword>
<evidence type="ECO:0000313" key="1">
    <source>
        <dbReference type="EMBL" id="RIY03813.1"/>
    </source>
</evidence>
<dbReference type="GO" id="GO:0003677">
    <property type="term" value="F:DNA binding"/>
    <property type="evidence" value="ECO:0007669"/>
    <property type="project" value="UniProtKB-KW"/>
</dbReference>
<keyword evidence="1" id="KW-0238">DNA-binding</keyword>
<protein>
    <submittedName>
        <fullName evidence="1">DNA-binding protein</fullName>
    </submittedName>
</protein>
<gene>
    <name evidence="1" type="ORF">D3218_01665</name>
</gene>
<sequence length="58" mass="6388">MSVPEFCTWATISTASFYREVTAGRITIRKIGRKSVVTMPDALAWLAALPVAKFREAA</sequence>
<evidence type="ECO:0000313" key="2">
    <source>
        <dbReference type="Proteomes" id="UP000265750"/>
    </source>
</evidence>